<feature type="domain" description="EGF-like" evidence="7">
    <location>
        <begin position="224"/>
        <end position="264"/>
    </location>
</feature>
<dbReference type="InterPro" id="IPR009030">
    <property type="entry name" value="Growth_fac_rcpt_cys_sf"/>
</dbReference>
<dbReference type="SMART" id="SM00181">
    <property type="entry name" value="EGF"/>
    <property type="match status" value="8"/>
</dbReference>
<comment type="caution">
    <text evidence="10">The sequence shown here is derived from an EMBL/GenBank/DDBJ whole genome shotgun (WGS) entry which is preliminary data.</text>
</comment>
<dbReference type="SMART" id="SM00584">
    <property type="entry name" value="TLDc"/>
    <property type="match status" value="1"/>
</dbReference>
<keyword evidence="4" id="KW-1015">Disulfide bond</keyword>
<dbReference type="Pfam" id="PF07645">
    <property type="entry name" value="EGF_CA"/>
    <property type="match status" value="4"/>
</dbReference>
<feature type="chain" id="PRO_5046418349" evidence="6">
    <location>
        <begin position="20"/>
        <end position="616"/>
    </location>
</feature>
<protein>
    <submittedName>
        <fullName evidence="10">Uncharacterized protein</fullName>
    </submittedName>
</protein>
<evidence type="ECO:0000256" key="2">
    <source>
        <dbReference type="ARBA" id="ARBA00022729"/>
    </source>
</evidence>
<feature type="domain" description="EGF-like" evidence="7">
    <location>
        <begin position="265"/>
        <end position="305"/>
    </location>
</feature>
<gene>
    <name evidence="10" type="ORF">PEVE_00026021</name>
</gene>
<evidence type="ECO:0000259" key="8">
    <source>
        <dbReference type="PROSITE" id="PS50948"/>
    </source>
</evidence>
<dbReference type="InterPro" id="IPR000152">
    <property type="entry name" value="EGF-type_Asp/Asn_hydroxyl_site"/>
</dbReference>
<feature type="domain" description="TLDc" evidence="9">
    <location>
        <begin position="436"/>
        <end position="613"/>
    </location>
</feature>
<dbReference type="Pfam" id="PF07534">
    <property type="entry name" value="TLD"/>
    <property type="match status" value="1"/>
</dbReference>
<dbReference type="InterPro" id="IPR050751">
    <property type="entry name" value="ECM_structural_protein"/>
</dbReference>
<dbReference type="PANTHER" id="PTHR24034">
    <property type="entry name" value="EGF-LIKE DOMAIN-CONTAINING PROTEIN"/>
    <property type="match status" value="1"/>
</dbReference>
<feature type="domain" description="EGF-like" evidence="7">
    <location>
        <begin position="183"/>
        <end position="223"/>
    </location>
</feature>
<feature type="domain" description="EGF-like" evidence="7">
    <location>
        <begin position="389"/>
        <end position="429"/>
    </location>
</feature>
<sequence length="616" mass="67219">MSLALFTIYLIFRMHGSEAAGGLCKTSKRSAPGKALKGHTFMEFAVRAIVDCQNTCENDPRCASYNYYIPDKVCELNSQTKETRPDDFVTDELRFYMRRDDDDECLKTPPVCDINANCKNTLGSYLCSCKEGFKGDGKTCQDEDECQINTHNCSDNANCINTEGSFNCSCKPGYMGDGQNCSDSNECLNNSHNCTENATCTNIEGSFNCSCKPGYTGNGHNCSDIDECQISSHNCGNNAICINTKGSFNCSCKPGYSGNGYNCSDIDECNAASNSCHENAWCKNTQGSFNCFCIPGYDGDGHNCTDIDECQISSHNCSNNAICINTKGSFNCSGCKPGYSGNGYNCSDIDECNAANNSCHENAWCNNAQGSFTCSCKPGYEGDGYNCTDADECLNNSHNCTENATCTNIEGSFNCSCKPGYIGNGHNCSEFSINSKILHGNQYYLRHLHRFVASAPEVGEDSSWFLCYNATSHGWGTNTFHDRCDGKKNTVTIVQKDQYVFGGYTDIPWESSGGAGETPNAFIFSLNNFEGLAPFVSKVKKDKTKTAIDRSSDIGPVFGQDLLIFFNAASGRQSYTFLGACYSVPASVKNRFTVLKGPEVTFSPDEVEVFYLDPSR</sequence>
<dbReference type="SUPFAM" id="SSF57414">
    <property type="entry name" value="Hairpin loop containing domain-like"/>
    <property type="match status" value="1"/>
</dbReference>
<feature type="domain" description="EGF-like" evidence="7">
    <location>
        <begin position="348"/>
        <end position="388"/>
    </location>
</feature>
<keyword evidence="11" id="KW-1185">Reference proteome</keyword>
<dbReference type="InterPro" id="IPR006571">
    <property type="entry name" value="TLDc_dom"/>
</dbReference>
<dbReference type="PROSITE" id="PS00010">
    <property type="entry name" value="ASX_HYDROXYL"/>
    <property type="match status" value="7"/>
</dbReference>
<dbReference type="EMBL" id="CALNXI010000351">
    <property type="protein sequence ID" value="CAH3025411.1"/>
    <property type="molecule type" value="Genomic_DNA"/>
</dbReference>
<evidence type="ECO:0000259" key="7">
    <source>
        <dbReference type="PROSITE" id="PS50026"/>
    </source>
</evidence>
<dbReference type="PROSITE" id="PS50948">
    <property type="entry name" value="PAN"/>
    <property type="match status" value="1"/>
</dbReference>
<evidence type="ECO:0000256" key="5">
    <source>
        <dbReference type="PROSITE-ProRule" id="PRU00076"/>
    </source>
</evidence>
<evidence type="ECO:0000313" key="10">
    <source>
        <dbReference type="EMBL" id="CAH3025411.1"/>
    </source>
</evidence>
<dbReference type="PROSITE" id="PS01187">
    <property type="entry name" value="EGF_CA"/>
    <property type="match status" value="3"/>
</dbReference>
<evidence type="ECO:0000256" key="3">
    <source>
        <dbReference type="ARBA" id="ARBA00022737"/>
    </source>
</evidence>
<feature type="signal peptide" evidence="6">
    <location>
        <begin position="1"/>
        <end position="19"/>
    </location>
</feature>
<dbReference type="InterPro" id="IPR003609">
    <property type="entry name" value="Pan_app"/>
</dbReference>
<dbReference type="Pfam" id="PF12947">
    <property type="entry name" value="EGF_3"/>
    <property type="match status" value="4"/>
</dbReference>
<feature type="domain" description="EGF-like" evidence="7">
    <location>
        <begin position="142"/>
        <end position="182"/>
    </location>
</feature>
<reference evidence="10 11" key="1">
    <citation type="submission" date="2022-05" db="EMBL/GenBank/DDBJ databases">
        <authorList>
            <consortium name="Genoscope - CEA"/>
            <person name="William W."/>
        </authorList>
    </citation>
    <scope>NUCLEOTIDE SEQUENCE [LARGE SCALE GENOMIC DNA]</scope>
</reference>
<dbReference type="InterPro" id="IPR049883">
    <property type="entry name" value="NOTCH1_EGF-like"/>
</dbReference>
<dbReference type="PROSITE" id="PS50026">
    <property type="entry name" value="EGF_3"/>
    <property type="match status" value="8"/>
</dbReference>
<organism evidence="10 11">
    <name type="scientific">Porites evermanni</name>
    <dbReference type="NCBI Taxonomy" id="104178"/>
    <lineage>
        <taxon>Eukaryota</taxon>
        <taxon>Metazoa</taxon>
        <taxon>Cnidaria</taxon>
        <taxon>Anthozoa</taxon>
        <taxon>Hexacorallia</taxon>
        <taxon>Scleractinia</taxon>
        <taxon>Fungiina</taxon>
        <taxon>Poritidae</taxon>
        <taxon>Porites</taxon>
    </lineage>
</organism>
<evidence type="ECO:0000256" key="6">
    <source>
        <dbReference type="SAM" id="SignalP"/>
    </source>
</evidence>
<dbReference type="SMART" id="SM00179">
    <property type="entry name" value="EGF_CA"/>
    <property type="match status" value="8"/>
</dbReference>
<dbReference type="Proteomes" id="UP001159427">
    <property type="component" value="Unassembled WGS sequence"/>
</dbReference>
<dbReference type="Gene3D" id="2.10.25.10">
    <property type="entry name" value="Laminin"/>
    <property type="match status" value="8"/>
</dbReference>
<evidence type="ECO:0000313" key="11">
    <source>
        <dbReference type="Proteomes" id="UP001159427"/>
    </source>
</evidence>
<dbReference type="SUPFAM" id="SSF57184">
    <property type="entry name" value="Growth factor receptor domain"/>
    <property type="match status" value="3"/>
</dbReference>
<feature type="domain" description="Apple" evidence="8">
    <location>
        <begin position="24"/>
        <end position="100"/>
    </location>
</feature>
<feature type="domain" description="EGF-like" evidence="7">
    <location>
        <begin position="306"/>
        <end position="347"/>
    </location>
</feature>
<dbReference type="PANTHER" id="PTHR24034:SF204">
    <property type="entry name" value="ADHESION G PROTEIN-COUPLED RECEPTOR E1"/>
    <property type="match status" value="1"/>
</dbReference>
<proteinExistence type="predicted"/>
<dbReference type="PROSITE" id="PS01186">
    <property type="entry name" value="EGF_2"/>
    <property type="match status" value="7"/>
</dbReference>
<keyword evidence="2 6" id="KW-0732">Signal</keyword>
<dbReference type="InterPro" id="IPR024731">
    <property type="entry name" value="NELL2-like_EGF"/>
</dbReference>
<dbReference type="CDD" id="cd00054">
    <property type="entry name" value="EGF_CA"/>
    <property type="match status" value="8"/>
</dbReference>
<feature type="domain" description="EGF-like" evidence="7">
    <location>
        <begin position="101"/>
        <end position="141"/>
    </location>
</feature>
<comment type="caution">
    <text evidence="5">Lacks conserved residue(s) required for the propagation of feature annotation.</text>
</comment>
<keyword evidence="3" id="KW-0677">Repeat</keyword>
<dbReference type="InterPro" id="IPR000742">
    <property type="entry name" value="EGF"/>
</dbReference>
<dbReference type="PROSITE" id="PS51886">
    <property type="entry name" value="TLDC"/>
    <property type="match status" value="1"/>
</dbReference>
<evidence type="ECO:0000256" key="4">
    <source>
        <dbReference type="ARBA" id="ARBA00023157"/>
    </source>
</evidence>
<keyword evidence="1 5" id="KW-0245">EGF-like domain</keyword>
<dbReference type="InterPro" id="IPR018097">
    <property type="entry name" value="EGF_Ca-bd_CS"/>
</dbReference>
<accession>A0ABN8ME74</accession>
<dbReference type="InterPro" id="IPR001881">
    <property type="entry name" value="EGF-like_Ca-bd_dom"/>
</dbReference>
<evidence type="ECO:0000259" key="9">
    <source>
        <dbReference type="PROSITE" id="PS51886"/>
    </source>
</evidence>
<name>A0ABN8ME74_9CNID</name>
<evidence type="ECO:0000256" key="1">
    <source>
        <dbReference type="ARBA" id="ARBA00022536"/>
    </source>
</evidence>